<protein>
    <submittedName>
        <fullName evidence="7">Uncharacterized protein</fullName>
    </submittedName>
</protein>
<evidence type="ECO:0000256" key="1">
    <source>
        <dbReference type="ARBA" id="ARBA00004141"/>
    </source>
</evidence>
<dbReference type="RefSeq" id="XP_014149147.1">
    <property type="nucleotide sequence ID" value="XM_014293672.1"/>
</dbReference>
<sequence length="266" mass="28740">MLIPSVPLPVPCQTTYVGLWVLAGFMSFFLIEKIMRNGSNGGHEHSHATPAAIFQEKPALVTVVEEDESEREVSVEPPVRASVDRRSRERRSMSRSVSVAPLEVVEAVVVEEVLPQQPIAVAAYLNLVADFSHNFTDGLAIAAAYLASDALGFSTMLAILFHEIPHEVGDYAILIRSGFSRPKAMVAQLSTAIGAMLGAVVGLKAQEFMHTTAWILPLTAGGFIYIATTTVIPDLLTDCSYGQTFLEILAMCTGVGMMVVIAQFEE</sequence>
<gene>
    <name evidence="7" type="ORF">SARC_12227</name>
</gene>
<accession>A0A0L0FES1</accession>
<name>A0A0L0FES1_9EUKA</name>
<dbReference type="GO" id="GO:0005385">
    <property type="term" value="F:zinc ion transmembrane transporter activity"/>
    <property type="evidence" value="ECO:0007669"/>
    <property type="project" value="TreeGrafter"/>
</dbReference>
<dbReference type="InterPro" id="IPR003689">
    <property type="entry name" value="ZIP"/>
</dbReference>
<dbReference type="GO" id="GO:0006882">
    <property type="term" value="P:intracellular zinc ion homeostasis"/>
    <property type="evidence" value="ECO:0007669"/>
    <property type="project" value="TreeGrafter"/>
</dbReference>
<evidence type="ECO:0000313" key="8">
    <source>
        <dbReference type="Proteomes" id="UP000054560"/>
    </source>
</evidence>
<keyword evidence="3 6" id="KW-1133">Transmembrane helix</keyword>
<evidence type="ECO:0000256" key="2">
    <source>
        <dbReference type="ARBA" id="ARBA00022692"/>
    </source>
</evidence>
<keyword evidence="4 6" id="KW-0472">Membrane</keyword>
<dbReference type="AlphaFoldDB" id="A0A0L0FES1"/>
<keyword evidence="8" id="KW-1185">Reference proteome</keyword>
<dbReference type="eggNOG" id="KOG2693">
    <property type="taxonomic scope" value="Eukaryota"/>
</dbReference>
<dbReference type="GeneID" id="25912731"/>
<feature type="transmembrane region" description="Helical" evidence="6">
    <location>
        <begin position="184"/>
        <end position="205"/>
    </location>
</feature>
<keyword evidence="2 6" id="KW-0812">Transmembrane</keyword>
<feature type="transmembrane region" description="Helical" evidence="6">
    <location>
        <begin position="14"/>
        <end position="31"/>
    </location>
</feature>
<comment type="subcellular location">
    <subcellularLocation>
        <location evidence="1">Membrane</location>
        <topology evidence="1">Multi-pass membrane protein</topology>
    </subcellularLocation>
</comment>
<dbReference type="GO" id="GO:0016020">
    <property type="term" value="C:membrane"/>
    <property type="evidence" value="ECO:0007669"/>
    <property type="project" value="UniProtKB-SubCell"/>
</dbReference>
<evidence type="ECO:0000256" key="3">
    <source>
        <dbReference type="ARBA" id="ARBA00022989"/>
    </source>
</evidence>
<proteinExistence type="predicted"/>
<reference evidence="7 8" key="1">
    <citation type="submission" date="2011-02" db="EMBL/GenBank/DDBJ databases">
        <title>The Genome Sequence of Sphaeroforma arctica JP610.</title>
        <authorList>
            <consortium name="The Broad Institute Genome Sequencing Platform"/>
            <person name="Russ C."/>
            <person name="Cuomo C."/>
            <person name="Young S.K."/>
            <person name="Zeng Q."/>
            <person name="Gargeya S."/>
            <person name="Alvarado L."/>
            <person name="Berlin A."/>
            <person name="Chapman S.B."/>
            <person name="Chen Z."/>
            <person name="Freedman E."/>
            <person name="Gellesch M."/>
            <person name="Goldberg J."/>
            <person name="Griggs A."/>
            <person name="Gujja S."/>
            <person name="Heilman E."/>
            <person name="Heiman D."/>
            <person name="Howarth C."/>
            <person name="Mehta T."/>
            <person name="Neiman D."/>
            <person name="Pearson M."/>
            <person name="Roberts A."/>
            <person name="Saif S."/>
            <person name="Shea T."/>
            <person name="Shenoy N."/>
            <person name="Sisk P."/>
            <person name="Stolte C."/>
            <person name="Sykes S."/>
            <person name="White J."/>
            <person name="Yandava C."/>
            <person name="Burger G."/>
            <person name="Gray M.W."/>
            <person name="Holland P.W.H."/>
            <person name="King N."/>
            <person name="Lang F.B.F."/>
            <person name="Roger A.J."/>
            <person name="Ruiz-Trillo I."/>
            <person name="Haas B."/>
            <person name="Nusbaum C."/>
            <person name="Birren B."/>
        </authorList>
    </citation>
    <scope>NUCLEOTIDE SEQUENCE [LARGE SCALE GENOMIC DNA]</scope>
    <source>
        <strain evidence="7 8">JP610</strain>
    </source>
</reference>
<feature type="transmembrane region" description="Helical" evidence="6">
    <location>
        <begin position="211"/>
        <end position="232"/>
    </location>
</feature>
<dbReference type="Pfam" id="PF02535">
    <property type="entry name" value="Zip"/>
    <property type="match status" value="1"/>
</dbReference>
<dbReference type="PANTHER" id="PTHR16950:SF16">
    <property type="entry name" value="ZINC TRANSPORTER ZIP13"/>
    <property type="match status" value="1"/>
</dbReference>
<dbReference type="EMBL" id="KQ243754">
    <property type="protein sequence ID" value="KNC75245.1"/>
    <property type="molecule type" value="Genomic_DNA"/>
</dbReference>
<evidence type="ECO:0000256" key="5">
    <source>
        <dbReference type="SAM" id="MobiDB-lite"/>
    </source>
</evidence>
<dbReference type="Proteomes" id="UP000054560">
    <property type="component" value="Unassembled WGS sequence"/>
</dbReference>
<dbReference type="PANTHER" id="PTHR16950">
    <property type="entry name" value="ZINC TRANSPORTER SLC39A7 HISTIDINE-RICH MEMBRANE PROTEIN KE4"/>
    <property type="match status" value="1"/>
</dbReference>
<dbReference type="STRING" id="667725.A0A0L0FES1"/>
<evidence type="ECO:0000313" key="7">
    <source>
        <dbReference type="EMBL" id="KNC75245.1"/>
    </source>
</evidence>
<evidence type="ECO:0000256" key="4">
    <source>
        <dbReference type="ARBA" id="ARBA00023136"/>
    </source>
</evidence>
<dbReference type="OrthoDB" id="200954at2759"/>
<feature type="region of interest" description="Disordered" evidence="5">
    <location>
        <begin position="66"/>
        <end position="87"/>
    </location>
</feature>
<organism evidence="7 8">
    <name type="scientific">Sphaeroforma arctica JP610</name>
    <dbReference type="NCBI Taxonomy" id="667725"/>
    <lineage>
        <taxon>Eukaryota</taxon>
        <taxon>Ichthyosporea</taxon>
        <taxon>Ichthyophonida</taxon>
        <taxon>Sphaeroforma</taxon>
    </lineage>
</organism>
<feature type="transmembrane region" description="Helical" evidence="6">
    <location>
        <begin position="244"/>
        <end position="264"/>
    </location>
</feature>
<evidence type="ECO:0000256" key="6">
    <source>
        <dbReference type="SAM" id="Phobius"/>
    </source>
</evidence>